<dbReference type="InterPro" id="IPR050281">
    <property type="entry name" value="Flavin_monoamine_oxidase"/>
</dbReference>
<evidence type="ECO:0000313" key="2">
    <source>
        <dbReference type="EMBL" id="VEN59947.1"/>
    </source>
</evidence>
<dbReference type="Proteomes" id="UP000410492">
    <property type="component" value="Unassembled WGS sequence"/>
</dbReference>
<protein>
    <recommendedName>
        <fullName evidence="1">Amine oxidase domain-containing protein</fullName>
    </recommendedName>
</protein>
<organism evidence="2 3">
    <name type="scientific">Callosobruchus maculatus</name>
    <name type="common">Southern cowpea weevil</name>
    <name type="synonym">Pulse bruchid</name>
    <dbReference type="NCBI Taxonomy" id="64391"/>
    <lineage>
        <taxon>Eukaryota</taxon>
        <taxon>Metazoa</taxon>
        <taxon>Ecdysozoa</taxon>
        <taxon>Arthropoda</taxon>
        <taxon>Hexapoda</taxon>
        <taxon>Insecta</taxon>
        <taxon>Pterygota</taxon>
        <taxon>Neoptera</taxon>
        <taxon>Endopterygota</taxon>
        <taxon>Coleoptera</taxon>
        <taxon>Polyphaga</taxon>
        <taxon>Cucujiformia</taxon>
        <taxon>Chrysomeloidea</taxon>
        <taxon>Chrysomelidae</taxon>
        <taxon>Bruchinae</taxon>
        <taxon>Bruchini</taxon>
        <taxon>Callosobruchus</taxon>
    </lineage>
</organism>
<dbReference type="GO" id="GO:0046592">
    <property type="term" value="F:polyamine oxidase activity"/>
    <property type="evidence" value="ECO:0007669"/>
    <property type="project" value="TreeGrafter"/>
</dbReference>
<gene>
    <name evidence="2" type="ORF">CALMAC_LOCUS17786</name>
</gene>
<dbReference type="Gene3D" id="3.90.660.10">
    <property type="match status" value="1"/>
</dbReference>
<reference evidence="2 3" key="1">
    <citation type="submission" date="2019-01" db="EMBL/GenBank/DDBJ databases">
        <authorList>
            <person name="Sayadi A."/>
        </authorList>
    </citation>
    <scope>NUCLEOTIDE SEQUENCE [LARGE SCALE GENOMIC DNA]</scope>
</reference>
<dbReference type="PANTHER" id="PTHR10742:SF416">
    <property type="entry name" value="SPERMINE OXIDASE"/>
    <property type="match status" value="1"/>
</dbReference>
<dbReference type="InterPro" id="IPR036188">
    <property type="entry name" value="FAD/NAD-bd_sf"/>
</dbReference>
<feature type="domain" description="Amine oxidase" evidence="1">
    <location>
        <begin position="83"/>
        <end position="532"/>
    </location>
</feature>
<dbReference type="Pfam" id="PF01593">
    <property type="entry name" value="Amino_oxidase"/>
    <property type="match status" value="1"/>
</dbReference>
<evidence type="ECO:0000313" key="3">
    <source>
        <dbReference type="Proteomes" id="UP000410492"/>
    </source>
</evidence>
<dbReference type="SUPFAM" id="SSF51905">
    <property type="entry name" value="FAD/NAD(P)-binding domain"/>
    <property type="match status" value="1"/>
</dbReference>
<sequence length="547" mass="59795">MILKTLKPLFLLLFKRHREFLRSYSKRSCTSVGQTGVQSTREYSNQGCQQGGGKGDFQICTISDCMVDPCKPEPSVVIIGAGIAGLSAAQRLVQCGISNFTILEATDRPGGRIHSCWLGDVIAEMGCANILGACVGNPVYNLAAQEGLLKPPLKKYDITRGTFCTSDGRAIDTPISMMAFHVFQQIENEAASLFNMDCGKQHGSLLNFMGCRIQQEIQKFPEDQRYDVSRIMFGLTNYLRMKIGDDLSKVSADNFGSSIQIPGGQVGVPLGFVGVLSPLMKDLPDCSLKFGKPVGLIRWGAVQSRNKGPRAVVQCCDGEEYCADYVIVTVSLGVLKEHGEKMFCPALPSNKMDAIKNLGYGNMDKIFLDYERPFWVWSEGNIKFAWSQDELNKRTDWTKGLSAVEEVDGSKHVLCAFVSGPEAVVMEHATDEEVAEGITRVLRQFTGDASLPYPCTVLRSKWASDPYFCGSYSYMNLCSNVGHQCDLSSPVPGSCDPVPPILLFAGEATCAGHHSTVHGARLSGIREAERILQLTKKFGGPPPKECN</sequence>
<keyword evidence="3" id="KW-1185">Reference proteome</keyword>
<name>A0A653DJC3_CALMS</name>
<evidence type="ECO:0000259" key="1">
    <source>
        <dbReference type="Pfam" id="PF01593"/>
    </source>
</evidence>
<dbReference type="PANTHER" id="PTHR10742">
    <property type="entry name" value="FLAVIN MONOAMINE OXIDASE"/>
    <property type="match status" value="1"/>
</dbReference>
<dbReference type="Gene3D" id="3.50.50.60">
    <property type="entry name" value="FAD/NAD(P)-binding domain"/>
    <property type="match status" value="1"/>
</dbReference>
<dbReference type="OrthoDB" id="2219495at2759"/>
<proteinExistence type="predicted"/>
<dbReference type="AlphaFoldDB" id="A0A653DJC3"/>
<dbReference type="SUPFAM" id="SSF54373">
    <property type="entry name" value="FAD-linked reductases, C-terminal domain"/>
    <property type="match status" value="1"/>
</dbReference>
<dbReference type="EMBL" id="CAACVG010012238">
    <property type="protein sequence ID" value="VEN59947.1"/>
    <property type="molecule type" value="Genomic_DNA"/>
</dbReference>
<accession>A0A653DJC3</accession>
<dbReference type="InterPro" id="IPR002937">
    <property type="entry name" value="Amino_oxidase"/>
</dbReference>